<reference evidence="4" key="1">
    <citation type="submission" date="2016-10" db="EMBL/GenBank/DDBJ databases">
        <authorList>
            <person name="Varghese N."/>
            <person name="Submissions S."/>
        </authorList>
    </citation>
    <scope>NUCLEOTIDE SEQUENCE [LARGE SCALE GENOMIC DNA]</scope>
    <source>
        <strain evidence="4">DSM 22703</strain>
    </source>
</reference>
<evidence type="ECO:0000313" key="4">
    <source>
        <dbReference type="Proteomes" id="UP000198756"/>
    </source>
</evidence>
<dbReference type="OrthoDB" id="656505at2"/>
<evidence type="ECO:0008006" key="5">
    <source>
        <dbReference type="Google" id="ProtNLM"/>
    </source>
</evidence>
<protein>
    <recommendedName>
        <fullName evidence="5">DNA repair protein</fullName>
    </recommendedName>
</protein>
<evidence type="ECO:0000259" key="2">
    <source>
        <dbReference type="Pfam" id="PF17955"/>
    </source>
</evidence>
<organism evidence="3 4">
    <name type="scientific">Algoriphagus alkaliphilus</name>
    <dbReference type="NCBI Taxonomy" id="279824"/>
    <lineage>
        <taxon>Bacteria</taxon>
        <taxon>Pseudomonadati</taxon>
        <taxon>Bacteroidota</taxon>
        <taxon>Cytophagia</taxon>
        <taxon>Cytophagales</taxon>
        <taxon>Cyclobacteriaceae</taxon>
        <taxon>Algoriphagus</taxon>
    </lineage>
</organism>
<dbReference type="Pfam" id="PF17262">
    <property type="entry name" value="Cas6b_C"/>
    <property type="match status" value="1"/>
</dbReference>
<dbReference type="Pfam" id="PF17955">
    <property type="entry name" value="Cas6b_N"/>
    <property type="match status" value="1"/>
</dbReference>
<proteinExistence type="predicted"/>
<dbReference type="InterPro" id="IPR020209">
    <property type="entry name" value="Cas6b_C"/>
</dbReference>
<dbReference type="InterPro" id="IPR041528">
    <property type="entry name" value="Cas6b_N"/>
</dbReference>
<accession>A0A1G5X1J5</accession>
<sequence length="222" mass="25333">MPSVRVIKITFDTDLKPYEIPAFRGAIIDIVGREHVIFHNHLDKDKFHYAYPLVQYKSKRRKAEIVCIQDGVDEIHNFFIKNLGGIKIGTQSRSLLVENIKINRFNVDVRDALFSYKLRDWLALNEKNFPEYQKLEGISDKVVFLEKILTGNLLSFAKGIQWTVDKNIEVKLLTLPAFKPVKHKGQSLLSFDIEFKTNVFLPPDIGLGKGASVGFGTVIKSN</sequence>
<dbReference type="AlphaFoldDB" id="A0A1G5X1J5"/>
<name>A0A1G5X1J5_9BACT</name>
<feature type="domain" description="Cas6b C-terminal" evidence="1">
    <location>
        <begin position="110"/>
        <end position="220"/>
    </location>
</feature>
<dbReference type="RefSeq" id="WP_092729326.1">
    <property type="nucleotide sequence ID" value="NZ_FMXE01000008.1"/>
</dbReference>
<evidence type="ECO:0000259" key="1">
    <source>
        <dbReference type="Pfam" id="PF17262"/>
    </source>
</evidence>
<gene>
    <name evidence="3" type="ORF">SAMN03080617_01508</name>
</gene>
<dbReference type="STRING" id="279824.SAMN03080617_01508"/>
<dbReference type="Proteomes" id="UP000198756">
    <property type="component" value="Unassembled WGS sequence"/>
</dbReference>
<dbReference type="EMBL" id="FMXE01000008">
    <property type="protein sequence ID" value="SDA64289.1"/>
    <property type="molecule type" value="Genomic_DNA"/>
</dbReference>
<evidence type="ECO:0000313" key="3">
    <source>
        <dbReference type="EMBL" id="SDA64289.1"/>
    </source>
</evidence>
<feature type="domain" description="Cas6b N-terminal" evidence="2">
    <location>
        <begin position="4"/>
        <end position="104"/>
    </location>
</feature>
<keyword evidence="4" id="KW-1185">Reference proteome</keyword>